<dbReference type="EMBL" id="LLZZ01000160">
    <property type="protein sequence ID" value="KTA97469.1"/>
    <property type="molecule type" value="Genomic_DNA"/>
</dbReference>
<proteinExistence type="predicted"/>
<dbReference type="InterPro" id="IPR035283">
    <property type="entry name" value="Fmp23"/>
</dbReference>
<comment type="caution">
    <text evidence="1">The sequence shown here is derived from an EMBL/GenBank/DDBJ whole genome shotgun (WGS) entry which is preliminary data.</text>
</comment>
<reference evidence="1 3" key="1">
    <citation type="submission" date="2015-10" db="EMBL/GenBank/DDBJ databases">
        <title>Draft genomes sequences of Candida glabrata isolates 1A, 1B, 2A, 2B, 3A and 3B.</title>
        <authorList>
            <person name="Haavelsrud O.E."/>
            <person name="Gaustad P."/>
        </authorList>
    </citation>
    <scope>NUCLEOTIDE SEQUENCE [LARGE SCALE GENOMIC DNA]</scope>
    <source>
        <strain evidence="1">910700640</strain>
    </source>
</reference>
<dbReference type="AlphaFoldDB" id="A0A0W0CLF2"/>
<organism evidence="1 3">
    <name type="scientific">Candida glabrata</name>
    <name type="common">Yeast</name>
    <name type="synonym">Torulopsis glabrata</name>
    <dbReference type="NCBI Taxonomy" id="5478"/>
    <lineage>
        <taxon>Eukaryota</taxon>
        <taxon>Fungi</taxon>
        <taxon>Dikarya</taxon>
        <taxon>Ascomycota</taxon>
        <taxon>Saccharomycotina</taxon>
        <taxon>Saccharomycetes</taxon>
        <taxon>Saccharomycetales</taxon>
        <taxon>Saccharomycetaceae</taxon>
        <taxon>Nakaseomyces</taxon>
    </lineage>
</organism>
<dbReference type="VEuPathDB" id="FungiDB:GW608_H09999"/>
<evidence type="ECO:0000313" key="2">
    <source>
        <dbReference type="EMBL" id="KTA97469.1"/>
    </source>
</evidence>
<dbReference type="VEuPathDB" id="FungiDB:GWK60_H09911"/>
<gene>
    <name evidence="2" type="ORF">AO440_002320</name>
    <name evidence="1" type="ORF">AO440_005450</name>
</gene>
<evidence type="ECO:0000313" key="3">
    <source>
        <dbReference type="Proteomes" id="UP000054886"/>
    </source>
</evidence>
<name>A0A0W0CLF2_CANGB</name>
<dbReference type="VEuPathDB" id="FungiDB:CAGL0H09966g"/>
<dbReference type="VEuPathDB" id="FungiDB:GVI51_H09845"/>
<accession>A0A0W0CLF2</accession>
<sequence>MYWPLMRRALAKISYRPLVIARPSCRAYSKEVSSKIIIPPAGHFGEELNYAGAVVTKKSNIPMHEYRQLPDDSNYIEKYYAELDVFLQYLQTQLHKSYVDFENDPDELVFQLEKYIELQVRSNYDANKAGEKLVIDRFVAFCEGVKLTLWLNGGHCFIFDVLLQTKREFDKLETTKKKQEIHA</sequence>
<dbReference type="Proteomes" id="UP000054886">
    <property type="component" value="Unassembled WGS sequence"/>
</dbReference>
<dbReference type="VEuPathDB" id="FungiDB:B1J91_H09966g"/>
<dbReference type="EMBL" id="LLZZ01000175">
    <property type="protein sequence ID" value="KTA96045.1"/>
    <property type="molecule type" value="Genomic_DNA"/>
</dbReference>
<evidence type="ECO:0000313" key="1">
    <source>
        <dbReference type="EMBL" id="KTA96045.1"/>
    </source>
</evidence>
<protein>
    <submittedName>
        <fullName evidence="1">Protein FMP23, mitochondrial</fullName>
    </submittedName>
</protein>
<dbReference type="Pfam" id="PF17315">
    <property type="entry name" value="FMP23"/>
    <property type="match status" value="1"/>
</dbReference>